<organism evidence="1 2">
    <name type="scientific">Eretmocerus hayati</name>
    <dbReference type="NCBI Taxonomy" id="131215"/>
    <lineage>
        <taxon>Eukaryota</taxon>
        <taxon>Metazoa</taxon>
        <taxon>Ecdysozoa</taxon>
        <taxon>Arthropoda</taxon>
        <taxon>Hexapoda</taxon>
        <taxon>Insecta</taxon>
        <taxon>Pterygota</taxon>
        <taxon>Neoptera</taxon>
        <taxon>Endopterygota</taxon>
        <taxon>Hymenoptera</taxon>
        <taxon>Apocrita</taxon>
        <taxon>Proctotrupomorpha</taxon>
        <taxon>Chalcidoidea</taxon>
        <taxon>Aphelinidae</taxon>
        <taxon>Aphelininae</taxon>
        <taxon>Eretmocerus</taxon>
    </lineage>
</organism>
<comment type="caution">
    <text evidence="1">The sequence shown here is derived from an EMBL/GenBank/DDBJ whole genome shotgun (WGS) entry which is preliminary data.</text>
</comment>
<evidence type="ECO:0000313" key="2">
    <source>
        <dbReference type="Proteomes" id="UP001239111"/>
    </source>
</evidence>
<dbReference type="EMBL" id="CM056741">
    <property type="protein sequence ID" value="KAJ8681495.1"/>
    <property type="molecule type" value="Genomic_DNA"/>
</dbReference>
<dbReference type="Proteomes" id="UP001239111">
    <property type="component" value="Chromosome 1"/>
</dbReference>
<proteinExistence type="predicted"/>
<gene>
    <name evidence="1" type="ORF">QAD02_017287</name>
</gene>
<accession>A0ACC2PIA1</accession>
<keyword evidence="2" id="KW-1185">Reference proteome</keyword>
<reference evidence="1" key="1">
    <citation type="submission" date="2023-04" db="EMBL/GenBank/DDBJ databases">
        <title>A chromosome-level genome assembly of the parasitoid wasp Eretmocerus hayati.</title>
        <authorList>
            <person name="Zhong Y."/>
            <person name="Liu S."/>
            <person name="Liu Y."/>
        </authorList>
    </citation>
    <scope>NUCLEOTIDE SEQUENCE</scope>
    <source>
        <strain evidence="1">ZJU_SS_LIU_2023</strain>
    </source>
</reference>
<name>A0ACC2PIA1_9HYME</name>
<protein>
    <submittedName>
        <fullName evidence="1">Uncharacterized protein</fullName>
    </submittedName>
</protein>
<sequence length="273" mass="30027">MGSVGPPKSGLWVRPGPEIRAMGSTVPRNLDYGFDRAPKSGLWLGWKPGLWVRPGPISGSSVGNPDYGLETGTRNPGYGLETRLRIRVIGWKPRPESGLWVGNAASNPGYGLGPGTWVGNRVMAWIPVFGLETGTRNLGYKLETRPRNLGSNPGHGLERGTESRLWVQNLGSNPGYSLDSGLWVSNRPPNHGLELRSRIWVMGWKPGPETWIVGWRRGPEYGLETGSRILGWKRAPERPPKHGLETRPRIWVGNLAPKSGLRSLAWVMGRKPG</sequence>
<evidence type="ECO:0000313" key="1">
    <source>
        <dbReference type="EMBL" id="KAJ8681495.1"/>
    </source>
</evidence>